<evidence type="ECO:0000256" key="4">
    <source>
        <dbReference type="ARBA" id="ARBA00024746"/>
    </source>
</evidence>
<dbReference type="Pfam" id="PF13861">
    <property type="entry name" value="FLgD_tudor"/>
    <property type="match status" value="1"/>
</dbReference>
<evidence type="ECO:0000259" key="7">
    <source>
        <dbReference type="Pfam" id="PF13860"/>
    </source>
</evidence>
<dbReference type="RefSeq" id="WP_200258181.1">
    <property type="nucleotide sequence ID" value="NZ_NRSH01000058.1"/>
</dbReference>
<keyword evidence="10" id="KW-1185">Reference proteome</keyword>
<feature type="non-terminal residue" evidence="9">
    <location>
        <position position="1"/>
    </location>
</feature>
<evidence type="ECO:0000256" key="2">
    <source>
        <dbReference type="ARBA" id="ARBA00016013"/>
    </source>
</evidence>
<name>A0ABS1E647_9GAMM</name>
<feature type="domain" description="FlgD/Vpr Ig-like" evidence="7">
    <location>
        <begin position="119"/>
        <end position="186"/>
    </location>
</feature>
<dbReference type="Gene3D" id="2.60.40.4070">
    <property type="match status" value="1"/>
</dbReference>
<dbReference type="InterPro" id="IPR025963">
    <property type="entry name" value="FLgD_Tudor"/>
</dbReference>
<dbReference type="Pfam" id="PF03963">
    <property type="entry name" value="FlgD"/>
    <property type="match status" value="1"/>
</dbReference>
<evidence type="ECO:0000259" key="8">
    <source>
        <dbReference type="Pfam" id="PF13861"/>
    </source>
</evidence>
<dbReference type="Pfam" id="PF13860">
    <property type="entry name" value="FlgD_ig"/>
    <property type="match status" value="1"/>
</dbReference>
<accession>A0ABS1E647</accession>
<keyword evidence="3 5" id="KW-1005">Bacterial flagellum biogenesis</keyword>
<dbReference type="InterPro" id="IPR005648">
    <property type="entry name" value="FlgD"/>
</dbReference>
<comment type="caution">
    <text evidence="9">The sequence shown here is derived from an EMBL/GenBank/DDBJ whole genome shotgun (WGS) entry which is preliminary data.</text>
</comment>
<evidence type="ECO:0000313" key="10">
    <source>
        <dbReference type="Proteomes" id="UP000738126"/>
    </source>
</evidence>
<dbReference type="Gene3D" id="2.30.30.910">
    <property type="match status" value="1"/>
</dbReference>
<sequence>AAGAGEASKGSGGLPPELRSAAPEEGQQAQAEGAKSIGHEDFLQLMMTQLKNQDPTNPKDTDKMMGQIAQLTTASGIDQLQSDFEKFFEHMRSDQSLRAAQLVGREVMAEGSKARLPEKGELSALLQLERSVSGVTVEVQNQAGETVHRQQLGELGQGEHTFTWDGTNDQGERLSPGSYQVNAYAGAGESRESVTTLVGAPVTSVSMGQGGQPPQLNVAGLGELSLSEVQRVR</sequence>
<dbReference type="EMBL" id="NRSH01000058">
    <property type="protein sequence ID" value="MBK1726677.1"/>
    <property type="molecule type" value="Genomic_DNA"/>
</dbReference>
<reference evidence="9 10" key="1">
    <citation type="journal article" date="2020" name="Microorganisms">
        <title>Osmotic Adaptation and Compatible Solute Biosynthesis of Phototrophic Bacteria as Revealed from Genome Analyses.</title>
        <authorList>
            <person name="Imhoff J.F."/>
            <person name="Rahn T."/>
            <person name="Kunzel S."/>
            <person name="Keller A."/>
            <person name="Neulinger S.C."/>
        </authorList>
    </citation>
    <scope>NUCLEOTIDE SEQUENCE [LARGE SCALE GENOMIC DNA]</scope>
    <source>
        <strain evidence="9 10">DSM 15116</strain>
    </source>
</reference>
<feature type="domain" description="FlgD Tudor-like" evidence="8">
    <location>
        <begin position="94"/>
        <end position="230"/>
    </location>
</feature>
<feature type="region of interest" description="Disordered" evidence="6">
    <location>
        <begin position="1"/>
        <end position="39"/>
    </location>
</feature>
<proteinExistence type="inferred from homology"/>
<dbReference type="InterPro" id="IPR025965">
    <property type="entry name" value="FlgD/Vpr_Ig-like"/>
</dbReference>
<evidence type="ECO:0000256" key="6">
    <source>
        <dbReference type="SAM" id="MobiDB-lite"/>
    </source>
</evidence>
<feature type="compositionally biased region" description="Low complexity" evidence="6">
    <location>
        <begin position="21"/>
        <end position="34"/>
    </location>
</feature>
<comment type="function">
    <text evidence="4 5">Required for flagellar hook formation. May act as a scaffolding protein.</text>
</comment>
<dbReference type="Proteomes" id="UP000738126">
    <property type="component" value="Unassembled WGS sequence"/>
</dbReference>
<organism evidence="9 10">
    <name type="scientific">Halorhodospira neutriphila</name>
    <dbReference type="NCBI Taxonomy" id="168379"/>
    <lineage>
        <taxon>Bacteria</taxon>
        <taxon>Pseudomonadati</taxon>
        <taxon>Pseudomonadota</taxon>
        <taxon>Gammaproteobacteria</taxon>
        <taxon>Chromatiales</taxon>
        <taxon>Ectothiorhodospiraceae</taxon>
        <taxon>Halorhodospira</taxon>
    </lineage>
</organism>
<comment type="similarity">
    <text evidence="1 5">Belongs to the FlgD family.</text>
</comment>
<gene>
    <name evidence="9" type="ORF">CKO13_06485</name>
</gene>
<evidence type="ECO:0000256" key="1">
    <source>
        <dbReference type="ARBA" id="ARBA00010577"/>
    </source>
</evidence>
<protein>
    <recommendedName>
        <fullName evidence="2 5">Basal-body rod modification protein FlgD</fullName>
    </recommendedName>
</protein>
<evidence type="ECO:0000256" key="3">
    <source>
        <dbReference type="ARBA" id="ARBA00022795"/>
    </source>
</evidence>
<evidence type="ECO:0000313" key="9">
    <source>
        <dbReference type="EMBL" id="MBK1726677.1"/>
    </source>
</evidence>
<evidence type="ECO:0000256" key="5">
    <source>
        <dbReference type="RuleBase" id="RU362076"/>
    </source>
</evidence>